<dbReference type="PANTHER" id="PTHR11157:SF126">
    <property type="entry name" value="ELONGATION OF VERY LONG CHAIN FATTY ACIDS PROTEIN"/>
    <property type="match status" value="1"/>
</dbReference>
<evidence type="ECO:0000256" key="6">
    <source>
        <dbReference type="ARBA" id="ARBA00022989"/>
    </source>
</evidence>
<dbReference type="EMBL" id="LJIJ01000035">
    <property type="protein sequence ID" value="ODN04834.1"/>
    <property type="molecule type" value="Genomic_DNA"/>
</dbReference>
<gene>
    <name evidence="11" type="ORF">Ocin01_01830</name>
</gene>
<protein>
    <recommendedName>
        <fullName evidence="10">Elongation of very long chain fatty acids protein</fullName>
        <ecNumber evidence="10">2.3.1.199</ecNumber>
    </recommendedName>
    <alternativeName>
        <fullName evidence="10">Very-long-chain 3-oxoacyl-CoA synthase</fullName>
    </alternativeName>
</protein>
<evidence type="ECO:0000256" key="9">
    <source>
        <dbReference type="ARBA" id="ARBA00023160"/>
    </source>
</evidence>
<reference evidence="11 12" key="1">
    <citation type="journal article" date="2016" name="Genome Biol. Evol.">
        <title>Gene Family Evolution Reflects Adaptation to Soil Environmental Stressors in the Genome of the Collembolan Orchesella cincta.</title>
        <authorList>
            <person name="Faddeeva-Vakhrusheva A."/>
            <person name="Derks M.F."/>
            <person name="Anvar S.Y."/>
            <person name="Agamennone V."/>
            <person name="Suring W."/>
            <person name="Smit S."/>
            <person name="van Straalen N.M."/>
            <person name="Roelofs D."/>
        </authorList>
    </citation>
    <scope>NUCLEOTIDE SEQUENCE [LARGE SCALE GENOMIC DNA]</scope>
    <source>
        <tissue evidence="11">Mixed pool</tissue>
    </source>
</reference>
<evidence type="ECO:0000256" key="5">
    <source>
        <dbReference type="ARBA" id="ARBA00022832"/>
    </source>
</evidence>
<evidence type="ECO:0000256" key="7">
    <source>
        <dbReference type="ARBA" id="ARBA00023098"/>
    </source>
</evidence>
<feature type="transmembrane region" description="Helical" evidence="10">
    <location>
        <begin position="62"/>
        <end position="82"/>
    </location>
</feature>
<feature type="transmembrane region" description="Helical" evidence="10">
    <location>
        <begin position="23"/>
        <end position="42"/>
    </location>
</feature>
<dbReference type="PANTHER" id="PTHR11157">
    <property type="entry name" value="FATTY ACID ACYL TRANSFERASE-RELATED"/>
    <property type="match status" value="1"/>
</dbReference>
<dbReference type="EC" id="2.3.1.199" evidence="10"/>
<keyword evidence="8 10" id="KW-0472">Membrane</keyword>
<comment type="subcellular location">
    <subcellularLocation>
        <location evidence="1">Membrane</location>
        <topology evidence="1">Multi-pass membrane protein</topology>
    </subcellularLocation>
</comment>
<keyword evidence="4 10" id="KW-0812">Transmembrane</keyword>
<keyword evidence="12" id="KW-1185">Reference proteome</keyword>
<dbReference type="GO" id="GO:0030148">
    <property type="term" value="P:sphingolipid biosynthetic process"/>
    <property type="evidence" value="ECO:0007669"/>
    <property type="project" value="TreeGrafter"/>
</dbReference>
<evidence type="ECO:0000256" key="4">
    <source>
        <dbReference type="ARBA" id="ARBA00022692"/>
    </source>
</evidence>
<comment type="similarity">
    <text evidence="10">Belongs to the ELO family.</text>
</comment>
<organism evidence="11 12">
    <name type="scientific">Orchesella cincta</name>
    <name type="common">Springtail</name>
    <name type="synonym">Podura cincta</name>
    <dbReference type="NCBI Taxonomy" id="48709"/>
    <lineage>
        <taxon>Eukaryota</taxon>
        <taxon>Metazoa</taxon>
        <taxon>Ecdysozoa</taxon>
        <taxon>Arthropoda</taxon>
        <taxon>Hexapoda</taxon>
        <taxon>Collembola</taxon>
        <taxon>Entomobryomorpha</taxon>
        <taxon>Entomobryoidea</taxon>
        <taxon>Orchesellidae</taxon>
        <taxon>Orchesellinae</taxon>
        <taxon>Orchesella</taxon>
    </lineage>
</organism>
<keyword evidence="3 10" id="KW-0808">Transferase</keyword>
<evidence type="ECO:0000256" key="3">
    <source>
        <dbReference type="ARBA" id="ARBA00022679"/>
    </source>
</evidence>
<comment type="catalytic activity">
    <reaction evidence="10">
        <text>a very-long-chain acyl-CoA + malonyl-CoA + H(+) = a very-long-chain 3-oxoacyl-CoA + CO2 + CoA</text>
        <dbReference type="Rhea" id="RHEA:32727"/>
        <dbReference type="ChEBI" id="CHEBI:15378"/>
        <dbReference type="ChEBI" id="CHEBI:16526"/>
        <dbReference type="ChEBI" id="CHEBI:57287"/>
        <dbReference type="ChEBI" id="CHEBI:57384"/>
        <dbReference type="ChEBI" id="CHEBI:90725"/>
        <dbReference type="ChEBI" id="CHEBI:90736"/>
        <dbReference type="EC" id="2.3.1.199"/>
    </reaction>
</comment>
<keyword evidence="2 10" id="KW-0444">Lipid biosynthesis</keyword>
<accession>A0A1D2NHU0</accession>
<dbReference type="AlphaFoldDB" id="A0A1D2NHU0"/>
<name>A0A1D2NHU0_ORCCI</name>
<evidence type="ECO:0000256" key="1">
    <source>
        <dbReference type="ARBA" id="ARBA00004141"/>
    </source>
</evidence>
<dbReference type="Proteomes" id="UP000094527">
    <property type="component" value="Unassembled WGS sequence"/>
</dbReference>
<feature type="transmembrane region" description="Helical" evidence="10">
    <location>
        <begin position="178"/>
        <end position="197"/>
    </location>
</feature>
<keyword evidence="9 10" id="KW-0275">Fatty acid biosynthesis</keyword>
<sequence>MQIRSPFIHPEIGEWWLMRSNCIPYIISFLYLMSLFFIRKTVHRNEDPENYIRSANTILKTFIYVMAMMNWSLMIFFVYMTVELDYKWTCELPSKPLKSQGTIRAFQALFGETQQEETKRMELLLAGGVWWYLIAKVLEFIDHGVLVLRNDAVSLVQVGHHISMVLLSWLALKHAPGGSTIIWMIFNCGYLAVTYTMHVFRHLFMDKNEVGLMLWREHFLPWIYRLQNVPNA</sequence>
<dbReference type="GO" id="GO:0019367">
    <property type="term" value="P:fatty acid elongation, saturated fatty acid"/>
    <property type="evidence" value="ECO:0007669"/>
    <property type="project" value="TreeGrafter"/>
</dbReference>
<evidence type="ECO:0000313" key="11">
    <source>
        <dbReference type="EMBL" id="ODN04834.1"/>
    </source>
</evidence>
<dbReference type="GO" id="GO:0005789">
    <property type="term" value="C:endoplasmic reticulum membrane"/>
    <property type="evidence" value="ECO:0007669"/>
    <property type="project" value="TreeGrafter"/>
</dbReference>
<proteinExistence type="inferred from homology"/>
<keyword evidence="7 10" id="KW-0443">Lipid metabolism</keyword>
<dbReference type="GO" id="GO:0034626">
    <property type="term" value="P:fatty acid elongation, polyunsaturated fatty acid"/>
    <property type="evidence" value="ECO:0007669"/>
    <property type="project" value="TreeGrafter"/>
</dbReference>
<dbReference type="InterPro" id="IPR002076">
    <property type="entry name" value="ELO_fam"/>
</dbReference>
<dbReference type="Pfam" id="PF01151">
    <property type="entry name" value="ELO"/>
    <property type="match status" value="1"/>
</dbReference>
<comment type="caution">
    <text evidence="10">Lacks conserved residue(s) required for the propagation of feature annotation.</text>
</comment>
<comment type="caution">
    <text evidence="11">The sequence shown here is derived from an EMBL/GenBank/DDBJ whole genome shotgun (WGS) entry which is preliminary data.</text>
</comment>
<dbReference type="GO" id="GO:0034625">
    <property type="term" value="P:fatty acid elongation, monounsaturated fatty acid"/>
    <property type="evidence" value="ECO:0007669"/>
    <property type="project" value="TreeGrafter"/>
</dbReference>
<evidence type="ECO:0000256" key="10">
    <source>
        <dbReference type="RuleBase" id="RU361115"/>
    </source>
</evidence>
<dbReference type="GO" id="GO:0042761">
    <property type="term" value="P:very long-chain fatty acid biosynthetic process"/>
    <property type="evidence" value="ECO:0007669"/>
    <property type="project" value="TreeGrafter"/>
</dbReference>
<evidence type="ECO:0000256" key="2">
    <source>
        <dbReference type="ARBA" id="ARBA00022516"/>
    </source>
</evidence>
<evidence type="ECO:0000256" key="8">
    <source>
        <dbReference type="ARBA" id="ARBA00023136"/>
    </source>
</evidence>
<evidence type="ECO:0000313" key="12">
    <source>
        <dbReference type="Proteomes" id="UP000094527"/>
    </source>
</evidence>
<dbReference type="GO" id="GO:0009922">
    <property type="term" value="F:fatty acid elongase activity"/>
    <property type="evidence" value="ECO:0007669"/>
    <property type="project" value="UniProtKB-EC"/>
</dbReference>
<keyword evidence="6 10" id="KW-1133">Transmembrane helix</keyword>
<dbReference type="STRING" id="48709.A0A1D2NHU0"/>
<keyword evidence="5 10" id="KW-0276">Fatty acid metabolism</keyword>